<dbReference type="GO" id="GO:0008080">
    <property type="term" value="F:N-acetyltransferase activity"/>
    <property type="evidence" value="ECO:0007669"/>
    <property type="project" value="InterPro"/>
</dbReference>
<evidence type="ECO:0000259" key="2">
    <source>
        <dbReference type="PROSITE" id="PS51186"/>
    </source>
</evidence>
<dbReference type="AlphaFoldDB" id="A0AAJ6YIZ6"/>
<dbReference type="InterPro" id="IPR000182">
    <property type="entry name" value="GNAT_dom"/>
</dbReference>
<dbReference type="KEGG" id="csol:105363066"/>
<dbReference type="InterPro" id="IPR016181">
    <property type="entry name" value="Acyl_CoA_acyltransferase"/>
</dbReference>
<reference evidence="4" key="1">
    <citation type="submission" date="2025-08" db="UniProtKB">
        <authorList>
            <consortium name="RefSeq"/>
        </authorList>
    </citation>
    <scope>IDENTIFICATION</scope>
</reference>
<feature type="domain" description="N-acetyltransferase" evidence="2">
    <location>
        <begin position="93"/>
        <end position="248"/>
    </location>
</feature>
<dbReference type="SUPFAM" id="SSF55729">
    <property type="entry name" value="Acyl-CoA N-acyltransferases (Nat)"/>
    <property type="match status" value="1"/>
</dbReference>
<dbReference type="PANTHER" id="PTHR13947">
    <property type="entry name" value="GNAT FAMILY N-ACETYLTRANSFERASE"/>
    <property type="match status" value="1"/>
</dbReference>
<proteinExistence type="predicted"/>
<evidence type="ECO:0000256" key="1">
    <source>
        <dbReference type="ARBA" id="ARBA00022679"/>
    </source>
</evidence>
<dbReference type="Proteomes" id="UP000695007">
    <property type="component" value="Unplaced"/>
</dbReference>
<gene>
    <name evidence="4" type="primary">LOC105363066</name>
</gene>
<organism evidence="3 4">
    <name type="scientific">Ceratosolen solmsi marchali</name>
    <dbReference type="NCBI Taxonomy" id="326594"/>
    <lineage>
        <taxon>Eukaryota</taxon>
        <taxon>Metazoa</taxon>
        <taxon>Ecdysozoa</taxon>
        <taxon>Arthropoda</taxon>
        <taxon>Hexapoda</taxon>
        <taxon>Insecta</taxon>
        <taxon>Pterygota</taxon>
        <taxon>Neoptera</taxon>
        <taxon>Endopterygota</taxon>
        <taxon>Hymenoptera</taxon>
        <taxon>Apocrita</taxon>
        <taxon>Proctotrupomorpha</taxon>
        <taxon>Chalcidoidea</taxon>
        <taxon>Agaonidae</taxon>
        <taxon>Agaoninae</taxon>
        <taxon>Ceratosolen</taxon>
    </lineage>
</organism>
<dbReference type="RefSeq" id="XP_011498941.1">
    <property type="nucleotide sequence ID" value="XM_011500639.1"/>
</dbReference>
<sequence>MSHIVVIRAYKQGDELNCHEVIKDGVISSLNSAFVGNLLKEITFQVMILSAAVMFIFFGMPFTVCLLVVPIVVIMTYIGTYLAFTSKVMEVNQEISNIARIYMSNAFSCFWVAEAFEPYLMSRNPADVYYTVMNEKKFRESNIDVSSQSKRIVGSIGLLKSHSLDKGAWIKRLCVHKHYRRKGIASCLLNVAVNFAIKQGYSCANIVASEYTEGGRELCLKKGFELKQMYHKPILGSLITILMYELTYQIKPGDDNYFTVSKKLFSF</sequence>
<dbReference type="Gene3D" id="3.40.630.30">
    <property type="match status" value="1"/>
</dbReference>
<keyword evidence="1" id="KW-0808">Transferase</keyword>
<evidence type="ECO:0000313" key="4">
    <source>
        <dbReference type="RefSeq" id="XP_011498941.1"/>
    </source>
</evidence>
<dbReference type="Pfam" id="PF13508">
    <property type="entry name" value="Acetyltransf_7"/>
    <property type="match status" value="1"/>
</dbReference>
<name>A0AAJ6YIZ6_9HYME</name>
<dbReference type="GeneID" id="105363066"/>
<dbReference type="CDD" id="cd04301">
    <property type="entry name" value="NAT_SF"/>
    <property type="match status" value="1"/>
</dbReference>
<accession>A0AAJ6YIZ6</accession>
<protein>
    <submittedName>
        <fullName evidence="4">Probable N-acetyltransferase CML3</fullName>
    </submittedName>
</protein>
<dbReference type="PROSITE" id="PS51186">
    <property type="entry name" value="GNAT"/>
    <property type="match status" value="1"/>
</dbReference>
<keyword evidence="3" id="KW-1185">Reference proteome</keyword>
<dbReference type="InterPro" id="IPR050769">
    <property type="entry name" value="NAT_camello-type"/>
</dbReference>
<dbReference type="PANTHER" id="PTHR13947:SF37">
    <property type="entry name" value="LD18367P"/>
    <property type="match status" value="1"/>
</dbReference>
<evidence type="ECO:0000313" key="3">
    <source>
        <dbReference type="Proteomes" id="UP000695007"/>
    </source>
</evidence>